<evidence type="ECO:0000313" key="1">
    <source>
        <dbReference type="EMBL" id="GGD86381.1"/>
    </source>
</evidence>
<reference evidence="1" key="2">
    <citation type="submission" date="2020-09" db="EMBL/GenBank/DDBJ databases">
        <authorList>
            <person name="Sun Q."/>
            <person name="Zhou Y."/>
        </authorList>
    </citation>
    <scope>NUCLEOTIDE SEQUENCE</scope>
    <source>
        <strain evidence="1">CGMCC 1.12924</strain>
    </source>
</reference>
<dbReference type="AlphaFoldDB" id="A0A8J2V973"/>
<name>A0A8J2V973_9FLAO</name>
<dbReference type="Pfam" id="PF13481">
    <property type="entry name" value="AAA_25"/>
    <property type="match status" value="1"/>
</dbReference>
<evidence type="ECO:0000313" key="2">
    <source>
        <dbReference type="Proteomes" id="UP000652231"/>
    </source>
</evidence>
<gene>
    <name evidence="1" type="ORF">GCM10011312_08010</name>
</gene>
<dbReference type="SUPFAM" id="SSF52540">
    <property type="entry name" value="P-loop containing nucleoside triphosphate hydrolases"/>
    <property type="match status" value="1"/>
</dbReference>
<dbReference type="RefSeq" id="WP_188439743.1">
    <property type="nucleotide sequence ID" value="NZ_BMGK01000003.1"/>
</dbReference>
<reference evidence="1" key="1">
    <citation type="journal article" date="2014" name="Int. J. Syst. Evol. Microbiol.">
        <title>Complete genome sequence of Corynebacterium casei LMG S-19264T (=DSM 44701T), isolated from a smear-ripened cheese.</title>
        <authorList>
            <consortium name="US DOE Joint Genome Institute (JGI-PGF)"/>
            <person name="Walter F."/>
            <person name="Albersmeier A."/>
            <person name="Kalinowski J."/>
            <person name="Ruckert C."/>
        </authorList>
    </citation>
    <scope>NUCLEOTIDE SEQUENCE</scope>
    <source>
        <strain evidence="1">CGMCC 1.12924</strain>
    </source>
</reference>
<dbReference type="Gene3D" id="3.40.50.300">
    <property type="entry name" value="P-loop containing nucleotide triphosphate hydrolases"/>
    <property type="match status" value="1"/>
</dbReference>
<comment type="caution">
    <text evidence="1">The sequence shown here is derived from an EMBL/GenBank/DDBJ whole genome shotgun (WGS) entry which is preliminary data.</text>
</comment>
<dbReference type="EMBL" id="BMGK01000003">
    <property type="protein sequence ID" value="GGD86381.1"/>
    <property type="molecule type" value="Genomic_DNA"/>
</dbReference>
<keyword evidence="2" id="KW-1185">Reference proteome</keyword>
<sequence length="356" mass="41342">MDNILNISKIELPGKIEFNPNDISKLLIDPNETIPPPPVAWCQMIDGNEIIMGTLGNFSVLIGKAKSKKSFLTGLITSFILKPNDSFFGKLQSENNRILYFDTEQGRYHCQKSLKMIYELCNKNDLPIEMYFLRSKNPEDRRRIINHLIKTKERIGFVIIDGIRDLVKSINDEGEAMDLSTDLLRWTEEKNIHILTVIHQNKGNDHARGHLGSELINKAETVLSVEKCKDNDNISIVKPELCRNKEPQPFAFEIINGLPVLVDDFEIQASTRKQSIEIEKIDQFKLYQMLTEVFSKHEEYSYQDLKDIIKETFFNNFSKKLPEHKCREMINEFKNNGWVIQEADRKPYKIGKYNDV</sequence>
<protein>
    <submittedName>
        <fullName evidence="1">Mobilization protein</fullName>
    </submittedName>
</protein>
<proteinExistence type="predicted"/>
<dbReference type="InterPro" id="IPR027417">
    <property type="entry name" value="P-loop_NTPase"/>
</dbReference>
<dbReference type="Proteomes" id="UP000652231">
    <property type="component" value="Unassembled WGS sequence"/>
</dbReference>
<accession>A0A8J2V973</accession>
<organism evidence="1 2">
    <name type="scientific">Planktosalinus lacus</name>
    <dbReference type="NCBI Taxonomy" id="1526573"/>
    <lineage>
        <taxon>Bacteria</taxon>
        <taxon>Pseudomonadati</taxon>
        <taxon>Bacteroidota</taxon>
        <taxon>Flavobacteriia</taxon>
        <taxon>Flavobacteriales</taxon>
        <taxon>Flavobacteriaceae</taxon>
        <taxon>Planktosalinus</taxon>
    </lineage>
</organism>